<reference evidence="1" key="1">
    <citation type="submission" date="2023-04" db="EMBL/GenBank/DDBJ databases">
        <title>A chromosome-level genome assembly of the parasitoid wasp Eretmocerus hayati.</title>
        <authorList>
            <person name="Zhong Y."/>
            <person name="Liu S."/>
            <person name="Liu Y."/>
        </authorList>
    </citation>
    <scope>NUCLEOTIDE SEQUENCE</scope>
    <source>
        <strain evidence="1">ZJU_SS_LIU_2023</strain>
    </source>
</reference>
<comment type="caution">
    <text evidence="1">The sequence shown here is derived from an EMBL/GenBank/DDBJ whole genome shotgun (WGS) entry which is preliminary data.</text>
</comment>
<organism evidence="1 2">
    <name type="scientific">Eretmocerus hayati</name>
    <dbReference type="NCBI Taxonomy" id="131215"/>
    <lineage>
        <taxon>Eukaryota</taxon>
        <taxon>Metazoa</taxon>
        <taxon>Ecdysozoa</taxon>
        <taxon>Arthropoda</taxon>
        <taxon>Hexapoda</taxon>
        <taxon>Insecta</taxon>
        <taxon>Pterygota</taxon>
        <taxon>Neoptera</taxon>
        <taxon>Endopterygota</taxon>
        <taxon>Hymenoptera</taxon>
        <taxon>Apocrita</taxon>
        <taxon>Proctotrupomorpha</taxon>
        <taxon>Chalcidoidea</taxon>
        <taxon>Aphelinidae</taxon>
        <taxon>Aphelininae</taxon>
        <taxon>Eretmocerus</taxon>
    </lineage>
</organism>
<name>A0ACC2NX96_9HYME</name>
<evidence type="ECO:0000313" key="2">
    <source>
        <dbReference type="Proteomes" id="UP001239111"/>
    </source>
</evidence>
<sequence length="190" mass="21743">MFWSPGPNFTWHIDGYDKLRLYGFLIHGAIDGFLAVFPLDKIATTNKNPKVVSHYYLTSLKDTRCVPTVIRADPKLGKLWLKFCNNNPELSMMMNMQDPKVISQEAVSIMRILNCGVTSPSFDGFLYTIIESIRDKLLFNGGAYEIKLLQFCFTTAIQVDLVVSKDLWNRHCMKEQPGNSRDNISHVLYN</sequence>
<keyword evidence="2" id="KW-1185">Reference proteome</keyword>
<dbReference type="Proteomes" id="UP001239111">
    <property type="component" value="Chromosome 3"/>
</dbReference>
<accession>A0ACC2NX96</accession>
<dbReference type="EMBL" id="CM056743">
    <property type="protein sequence ID" value="KAJ8674160.1"/>
    <property type="molecule type" value="Genomic_DNA"/>
</dbReference>
<proteinExistence type="predicted"/>
<evidence type="ECO:0000313" key="1">
    <source>
        <dbReference type="EMBL" id="KAJ8674160.1"/>
    </source>
</evidence>
<gene>
    <name evidence="1" type="ORF">QAD02_005422</name>
</gene>
<protein>
    <submittedName>
        <fullName evidence="1">Uncharacterized protein</fullName>
    </submittedName>
</protein>